<feature type="domain" description="H-type lectin" evidence="1">
    <location>
        <begin position="39"/>
        <end position="104"/>
    </location>
</feature>
<dbReference type="GO" id="GO:0030247">
    <property type="term" value="F:polysaccharide binding"/>
    <property type="evidence" value="ECO:0007669"/>
    <property type="project" value="TreeGrafter"/>
</dbReference>
<dbReference type="GO" id="GO:0009986">
    <property type="term" value="C:cell surface"/>
    <property type="evidence" value="ECO:0007669"/>
    <property type="project" value="TreeGrafter"/>
</dbReference>
<evidence type="ECO:0000313" key="2">
    <source>
        <dbReference type="EMBL" id="OSQ53551.1"/>
    </source>
</evidence>
<dbReference type="Gene3D" id="2.60.40.2080">
    <property type="match status" value="1"/>
</dbReference>
<gene>
    <name evidence="2" type="ORF">MGEO_01400</name>
</gene>
<dbReference type="Proteomes" id="UP000193926">
    <property type="component" value="Unassembled WGS sequence"/>
</dbReference>
<dbReference type="InterPro" id="IPR019019">
    <property type="entry name" value="H-type_lectin_domain"/>
</dbReference>
<dbReference type="OrthoDB" id="7658568at2"/>
<comment type="caution">
    <text evidence="2">The sequence shown here is derived from an EMBL/GenBank/DDBJ whole genome shotgun (WGS) entry which is preliminary data.</text>
</comment>
<dbReference type="GO" id="GO:0045335">
    <property type="term" value="C:phagocytic vesicle"/>
    <property type="evidence" value="ECO:0007669"/>
    <property type="project" value="TreeGrafter"/>
</dbReference>
<dbReference type="InterPro" id="IPR052487">
    <property type="entry name" value="Galactose-binding_lectin"/>
</dbReference>
<name>A0A1X4NRP6_9RHOB</name>
<organism evidence="2 3">
    <name type="scientific">Marivita geojedonensis</name>
    <dbReference type="NCBI Taxonomy" id="1123756"/>
    <lineage>
        <taxon>Bacteria</taxon>
        <taxon>Pseudomonadati</taxon>
        <taxon>Pseudomonadota</taxon>
        <taxon>Alphaproteobacteria</taxon>
        <taxon>Rhodobacterales</taxon>
        <taxon>Roseobacteraceae</taxon>
        <taxon>Marivita</taxon>
    </lineage>
</organism>
<proteinExistence type="predicted"/>
<reference evidence="2 3" key="1">
    <citation type="submission" date="2014-03" db="EMBL/GenBank/DDBJ databases">
        <title>The draft genome sequence of Marivita geojedonensis KCTC 23882.</title>
        <authorList>
            <person name="Lai Q."/>
            <person name="Shao Z."/>
        </authorList>
    </citation>
    <scope>NUCLEOTIDE SEQUENCE [LARGE SCALE GENOMIC DNA]</scope>
    <source>
        <strain evidence="2 3">DPG-138</strain>
    </source>
</reference>
<dbReference type="AlphaFoldDB" id="A0A1X4NRP6"/>
<dbReference type="GO" id="GO:0070492">
    <property type="term" value="F:oligosaccharide binding"/>
    <property type="evidence" value="ECO:0007669"/>
    <property type="project" value="TreeGrafter"/>
</dbReference>
<dbReference type="Pfam" id="PF09458">
    <property type="entry name" value="H_lectin"/>
    <property type="match status" value="1"/>
</dbReference>
<dbReference type="GO" id="GO:0046871">
    <property type="term" value="F:N-acetylgalactosamine binding"/>
    <property type="evidence" value="ECO:0007669"/>
    <property type="project" value="TreeGrafter"/>
</dbReference>
<keyword evidence="3" id="KW-1185">Reference proteome</keyword>
<dbReference type="SUPFAM" id="SSF141086">
    <property type="entry name" value="Agglutinin HPA-like"/>
    <property type="match status" value="1"/>
</dbReference>
<dbReference type="EMBL" id="JFKC01000001">
    <property type="protein sequence ID" value="OSQ53551.1"/>
    <property type="molecule type" value="Genomic_DNA"/>
</dbReference>
<evidence type="ECO:0000313" key="3">
    <source>
        <dbReference type="Proteomes" id="UP000193926"/>
    </source>
</evidence>
<dbReference type="STRING" id="1123756.MGEO_01400"/>
<sequence>MQIIQGSRLGIAQGSVDLFSDFEQGGEMWTGEGSRERRQRIHFDHPFAELPMVHVSLTLWDMDSAHNVRADLSAEDISKTGFDAVFRTWLDTRVARVRMSWIAMGPVSNDDDWDVL</sequence>
<evidence type="ECO:0000259" key="1">
    <source>
        <dbReference type="Pfam" id="PF09458"/>
    </source>
</evidence>
<accession>A0A1X4NRP6</accession>
<dbReference type="InterPro" id="IPR037221">
    <property type="entry name" value="H-type_lectin_dom_sf"/>
</dbReference>
<dbReference type="GO" id="GO:0098636">
    <property type="term" value="C:protein complex involved in cell adhesion"/>
    <property type="evidence" value="ECO:0007669"/>
    <property type="project" value="TreeGrafter"/>
</dbReference>
<protein>
    <submittedName>
        <fullName evidence="2">ATP synthase</fullName>
    </submittedName>
</protein>
<dbReference type="PANTHER" id="PTHR46938">
    <property type="entry name" value="DISCOIDIN-1 SUBUNIT A-RELATED-RELATED"/>
    <property type="match status" value="1"/>
</dbReference>
<dbReference type="RefSeq" id="WP_085635236.1">
    <property type="nucleotide sequence ID" value="NZ_JFKC01000001.1"/>
</dbReference>
<dbReference type="GO" id="GO:0098609">
    <property type="term" value="P:cell-cell adhesion"/>
    <property type="evidence" value="ECO:0007669"/>
    <property type="project" value="TreeGrafter"/>
</dbReference>